<dbReference type="NCBIfam" id="TIGR03041">
    <property type="entry name" value="PS_antenn_a_b"/>
    <property type="match status" value="1"/>
</dbReference>
<evidence type="ECO:0000256" key="4">
    <source>
        <dbReference type="ARBA" id="ARBA00022692"/>
    </source>
</evidence>
<comment type="subcellular location">
    <subcellularLocation>
        <location evidence="1">Cellular thylakoid membrane</location>
        <topology evidence="1">Multi-pass membrane protein</topology>
    </subcellularLocation>
</comment>
<dbReference type="eggNOG" id="ENOG502Z92X">
    <property type="taxonomic scope" value="Bacteria"/>
</dbReference>
<evidence type="ECO:0000256" key="10">
    <source>
        <dbReference type="SAM" id="Phobius"/>
    </source>
</evidence>
<proteinExistence type="predicted"/>
<evidence type="ECO:0000256" key="8">
    <source>
        <dbReference type="ARBA" id="ARBA00023136"/>
    </source>
</evidence>
<keyword evidence="4 10" id="KW-0812">Transmembrane</keyword>
<feature type="compositionally biased region" description="Polar residues" evidence="9">
    <location>
        <begin position="394"/>
        <end position="407"/>
    </location>
</feature>
<keyword evidence="7" id="KW-0793">Thylakoid</keyword>
<dbReference type="KEGG" id="amr:AM1_3366"/>
<keyword evidence="5 10" id="KW-1133">Transmembrane helix</keyword>
<evidence type="ECO:0000313" key="12">
    <source>
        <dbReference type="Proteomes" id="UP000000268"/>
    </source>
</evidence>
<dbReference type="GO" id="GO:0016168">
    <property type="term" value="F:chlorophyll binding"/>
    <property type="evidence" value="ECO:0007669"/>
    <property type="project" value="UniProtKB-KW"/>
</dbReference>
<reference evidence="11 12" key="1">
    <citation type="journal article" date="2008" name="Proc. Natl. Acad. Sci. U.S.A.">
        <title>Niche adaptation and genome expansion in the chlorophyll d-producing cyanobacterium Acaryochloris marina.</title>
        <authorList>
            <person name="Swingley W.D."/>
            <person name="Chen M."/>
            <person name="Cheung P.C."/>
            <person name="Conrad A.L."/>
            <person name="Dejesa L.C."/>
            <person name="Hao J."/>
            <person name="Honchak B.M."/>
            <person name="Karbach L.E."/>
            <person name="Kurdoglu A."/>
            <person name="Lahiri S."/>
            <person name="Mastrian S.D."/>
            <person name="Miyashita H."/>
            <person name="Page L."/>
            <person name="Ramakrishna P."/>
            <person name="Satoh S."/>
            <person name="Sattley W.M."/>
            <person name="Shimada Y."/>
            <person name="Taylor H.L."/>
            <person name="Tomo T."/>
            <person name="Tsuchiya T."/>
            <person name="Wang Z.T."/>
            <person name="Raymond J."/>
            <person name="Mimuro M."/>
            <person name="Blankenship R.E."/>
            <person name="Touchman J.W."/>
        </authorList>
    </citation>
    <scope>NUCLEOTIDE SEQUENCE [LARGE SCALE GENOMIC DNA]</scope>
    <source>
        <strain evidence="12">MBIC 11017</strain>
    </source>
</reference>
<keyword evidence="3" id="KW-0602">Photosynthesis</keyword>
<feature type="transmembrane region" description="Helical" evidence="10">
    <location>
        <begin position="210"/>
        <end position="230"/>
    </location>
</feature>
<evidence type="ECO:0000256" key="7">
    <source>
        <dbReference type="ARBA" id="ARBA00023078"/>
    </source>
</evidence>
<gene>
    <name evidence="11" type="primary">hli</name>
    <name evidence="11" type="ordered locus">AM1_3366</name>
</gene>
<dbReference type="SUPFAM" id="SSF161077">
    <property type="entry name" value="Photosystem II antenna protein-like"/>
    <property type="match status" value="1"/>
</dbReference>
<keyword evidence="12" id="KW-1185">Reference proteome</keyword>
<feature type="transmembrane region" description="Helical" evidence="10">
    <location>
        <begin position="28"/>
        <end position="45"/>
    </location>
</feature>
<name>B0C012_ACAM1</name>
<evidence type="ECO:0000256" key="6">
    <source>
        <dbReference type="ARBA" id="ARBA00022991"/>
    </source>
</evidence>
<feature type="transmembrane region" description="Helical" evidence="10">
    <location>
        <begin position="89"/>
        <end position="110"/>
    </location>
</feature>
<dbReference type="OrthoDB" id="9817065at2"/>
<dbReference type="STRING" id="329726.AM1_3366"/>
<sequence length="407" mass="44454">MQLNINQSEFPWYQGNSRLIDPSVQGKWLAAHILQMAIIMFWVGINTLSENQVFDPGLPMYDQGLVLIPHLAAEGFGVGAGGVVTNPGVYVQVALVHMVASVVLFFGAYYHAQIGPADLSQGGRGNTAKFSFEWDDPKRLGYILGNHLIFIGFASLIFVGWIKYHGLYDPTLGEVCAVTPSMENFTNIYKYGWSTPGYNPFFVDNLGDLAAGHFLVGLLDIAGGIWHILVPPFKWEQRLGARQDNYSADGLIGLSLGGVAIMGFISAYFCAVNTFVYPVEFYGPALEVKFNLTPYFKDTADFADGVFSSRAWLANITYYLGFYCLQGHLFHSLKAMGVKFEEIPNALSQTFVQEPSIITGAAPTTDAAPETKEAPVDETTPMESTESVPAAEASQANESDSTESPQT</sequence>
<evidence type="ECO:0000256" key="5">
    <source>
        <dbReference type="ARBA" id="ARBA00022989"/>
    </source>
</evidence>
<keyword evidence="8 10" id="KW-0472">Membrane</keyword>
<dbReference type="HOGENOM" id="CLU_028310_1_1_3"/>
<evidence type="ECO:0000313" key="11">
    <source>
        <dbReference type="EMBL" id="ABW28359.1"/>
    </source>
</evidence>
<feature type="transmembrane region" description="Helical" evidence="10">
    <location>
        <begin position="140"/>
        <end position="162"/>
    </location>
</feature>
<dbReference type="GO" id="GO:0009767">
    <property type="term" value="P:photosynthetic electron transport chain"/>
    <property type="evidence" value="ECO:0007669"/>
    <property type="project" value="InterPro"/>
</dbReference>
<dbReference type="GO" id="GO:0009521">
    <property type="term" value="C:photosystem"/>
    <property type="evidence" value="ECO:0007669"/>
    <property type="project" value="InterPro"/>
</dbReference>
<dbReference type="RefSeq" id="WP_012163761.1">
    <property type="nucleotide sequence ID" value="NC_009925.1"/>
</dbReference>
<protein>
    <submittedName>
        <fullName evidence="11">High light inducible protein</fullName>
    </submittedName>
</protein>
<accession>B0C012</accession>
<keyword evidence="2" id="KW-0148">Chlorophyll</keyword>
<dbReference type="Pfam" id="PF00421">
    <property type="entry name" value="PSII"/>
    <property type="match status" value="1"/>
</dbReference>
<evidence type="ECO:0000256" key="9">
    <source>
        <dbReference type="SAM" id="MobiDB-lite"/>
    </source>
</evidence>
<dbReference type="Proteomes" id="UP000000268">
    <property type="component" value="Chromosome"/>
</dbReference>
<evidence type="ECO:0000256" key="3">
    <source>
        <dbReference type="ARBA" id="ARBA00022531"/>
    </source>
</evidence>
<dbReference type="InterPro" id="IPR000932">
    <property type="entry name" value="PS_antenna-like"/>
</dbReference>
<dbReference type="AlphaFoldDB" id="B0C012"/>
<feature type="transmembrane region" description="Helical" evidence="10">
    <location>
        <begin position="251"/>
        <end position="269"/>
    </location>
</feature>
<dbReference type="EMBL" id="CP000828">
    <property type="protein sequence ID" value="ABW28359.1"/>
    <property type="molecule type" value="Genomic_DNA"/>
</dbReference>
<organism evidence="11 12">
    <name type="scientific">Acaryochloris marina (strain MBIC 11017)</name>
    <dbReference type="NCBI Taxonomy" id="329726"/>
    <lineage>
        <taxon>Bacteria</taxon>
        <taxon>Bacillati</taxon>
        <taxon>Cyanobacteriota</taxon>
        <taxon>Cyanophyceae</taxon>
        <taxon>Acaryochloridales</taxon>
        <taxon>Acaryochloridaceae</taxon>
        <taxon>Acaryochloris</taxon>
    </lineage>
</organism>
<keyword evidence="6" id="KW-0157">Chromophore</keyword>
<dbReference type="GO" id="GO:0031676">
    <property type="term" value="C:plasma membrane-derived thylakoid membrane"/>
    <property type="evidence" value="ECO:0007669"/>
    <property type="project" value="UniProtKB-SubCell"/>
</dbReference>
<evidence type="ECO:0000256" key="1">
    <source>
        <dbReference type="ARBA" id="ARBA00004636"/>
    </source>
</evidence>
<evidence type="ECO:0000256" key="2">
    <source>
        <dbReference type="ARBA" id="ARBA00022494"/>
    </source>
</evidence>
<feature type="region of interest" description="Disordered" evidence="9">
    <location>
        <begin position="360"/>
        <end position="407"/>
    </location>
</feature>
<dbReference type="InterPro" id="IPR036001">
    <property type="entry name" value="PS_II_antenna-like_sf"/>
</dbReference>